<reference evidence="1 2" key="1">
    <citation type="submission" date="2018-01" db="EMBL/GenBank/DDBJ databases">
        <title>Twenty Corynebacterium bovis Genomes.</title>
        <authorList>
            <person name="Gulvik C.A."/>
        </authorList>
    </citation>
    <scope>NUCLEOTIDE SEQUENCE [LARGE SCALE GENOMIC DNA]</scope>
    <source>
        <strain evidence="1 2">F6900</strain>
    </source>
</reference>
<dbReference type="SUPFAM" id="SSF52540">
    <property type="entry name" value="P-loop containing nucleoside triphosphate hydrolases"/>
    <property type="match status" value="1"/>
</dbReference>
<evidence type="ECO:0008006" key="3">
    <source>
        <dbReference type="Google" id="ProtNLM"/>
    </source>
</evidence>
<protein>
    <recommendedName>
        <fullName evidence="3">ATP-binding protein</fullName>
    </recommendedName>
</protein>
<organism evidence="1 2">
    <name type="scientific">Corynebacterium bovis</name>
    <dbReference type="NCBI Taxonomy" id="36808"/>
    <lineage>
        <taxon>Bacteria</taxon>
        <taxon>Bacillati</taxon>
        <taxon>Actinomycetota</taxon>
        <taxon>Actinomycetes</taxon>
        <taxon>Mycobacteriales</taxon>
        <taxon>Corynebacteriaceae</taxon>
        <taxon>Corynebacterium</taxon>
    </lineage>
</organism>
<name>A0A426PX18_9CORY</name>
<evidence type="ECO:0000313" key="2">
    <source>
        <dbReference type="Proteomes" id="UP000276526"/>
    </source>
</evidence>
<dbReference type="AlphaFoldDB" id="A0A426PX18"/>
<dbReference type="RefSeq" id="WP_125175298.1">
    <property type="nucleotide sequence ID" value="NZ_JAUKFU010000001.1"/>
</dbReference>
<sequence>MLTDDQRDELLARVNAGGPKGRVAALRLQRDDLVRRHAALEQAGAGRAGKLTRHGYAAELGGADVAVGQIVEARGTTDQVEGLYPFPVGTGSPSMGTPVGVNLATNEPVHIGLTDWKIRAGLITAPISMVLALNGFGKSSLVRRLQAGAVAQGRISLALGDCKPDYRAQTEAFGGQVIQVGANHGTINPLDVGAMGLAAEQMDAAAAFLAVHVASDSQASQDAVIVRFGDPLAAEWNRATRWQREWLVNKLRSQAKSTRLELRMRQTMMVSSLIQLGRRDRIGDFEEAMIYSGIEALYASGRFTETAPPILADLYEVLCEPTDELLEDAGITPGRAADPVTGQLSSEQEYLLDIKPLRRSLRALIRGEFGQVFNGQTTERLDLTAAAIDVDISNIPQADASTLRAAVLLACWGDGFGAIEAAHRLADVGLGPRVIGQIIMDELWQVLQSSPAMVSKVNQLSRLNRQSATEVIMITHSIADFGAVSTVESRAEAEGLIERARVKIIGAVPATEIARLRHVVELSQVEENMLTSWSSSGSGLADASVPDGARPVPPGTGNFLIKTGERGTGVPFHMNPTFAEMDAELHNTDRAYGGSAILPPDPDVGVS</sequence>
<dbReference type="Gene3D" id="1.10.8.730">
    <property type="match status" value="1"/>
</dbReference>
<evidence type="ECO:0000313" key="1">
    <source>
        <dbReference type="EMBL" id="RRO85724.1"/>
    </source>
</evidence>
<gene>
    <name evidence="1" type="ORF">CXF48_09740</name>
</gene>
<dbReference type="Gene3D" id="3.40.50.300">
    <property type="entry name" value="P-loop containing nucleotide triphosphate hydrolases"/>
    <property type="match status" value="1"/>
</dbReference>
<dbReference type="EMBL" id="PQNK01000018">
    <property type="protein sequence ID" value="RRO85724.1"/>
    <property type="molecule type" value="Genomic_DNA"/>
</dbReference>
<accession>A0A426PX18</accession>
<comment type="caution">
    <text evidence="1">The sequence shown here is derived from an EMBL/GenBank/DDBJ whole genome shotgun (WGS) entry which is preliminary data.</text>
</comment>
<dbReference type="InterPro" id="IPR027417">
    <property type="entry name" value="P-loop_NTPase"/>
</dbReference>
<proteinExistence type="predicted"/>
<dbReference type="Proteomes" id="UP000276526">
    <property type="component" value="Unassembled WGS sequence"/>
</dbReference>